<proteinExistence type="predicted"/>
<dbReference type="Pfam" id="PF03478">
    <property type="entry name" value="Beta-prop_KIB1-4"/>
    <property type="match status" value="1"/>
</dbReference>
<dbReference type="InterPro" id="IPR005174">
    <property type="entry name" value="KIB1-4_b-propeller"/>
</dbReference>
<name>A0AAP0QU42_9ROSI</name>
<dbReference type="Proteomes" id="UP001428341">
    <property type="component" value="Unassembled WGS sequence"/>
</dbReference>
<accession>A0AAP0QU42</accession>
<feature type="region of interest" description="Disordered" evidence="1">
    <location>
        <begin position="243"/>
        <end position="272"/>
    </location>
</feature>
<evidence type="ECO:0000313" key="3">
    <source>
        <dbReference type="EMBL" id="KAK9215326.1"/>
    </source>
</evidence>
<protein>
    <recommendedName>
        <fullName evidence="2">KIB1-4 beta-propeller domain-containing protein</fullName>
    </recommendedName>
</protein>
<sequence length="309" mass="34109">MAGGAKAKKLESQTWFDLPPDTINLIANRLSSNVDQIRFLAVCKSWRAADIVEYADDHKLPWLMVITSRLKHKCCNNVVYVDGLVYCHLPAPGFRTFSMGPSWCNITSTLIESDGKLLLCDHVSGYRVLTFNRARKDWFESDSLDDGALFLGSVGKASPLANTIHHFGSFSGKGCIQAFSNYLSEIVSPNVDVILKNSEFSGQDNLYLSRSKDCCVESGKDLSESARPGESGKVNVVVNEDKKFSHSQSDSESLENLENEVVEESHSSDAGVDSIEGVIPEFTFETRKVATSKELILPTDIRDVDEPNT</sequence>
<gene>
    <name evidence="3" type="ORF">WN944_007331</name>
</gene>
<evidence type="ECO:0000259" key="2">
    <source>
        <dbReference type="Pfam" id="PF03478"/>
    </source>
</evidence>
<dbReference type="EMBL" id="JBCGBO010000003">
    <property type="protein sequence ID" value="KAK9215326.1"/>
    <property type="molecule type" value="Genomic_DNA"/>
</dbReference>
<reference evidence="3 4" key="1">
    <citation type="submission" date="2024-05" db="EMBL/GenBank/DDBJ databases">
        <title>Haplotype-resolved chromosome-level genome assembly of Huyou (Citrus changshanensis).</title>
        <authorList>
            <person name="Miao C."/>
            <person name="Chen W."/>
            <person name="Wu Y."/>
            <person name="Wang L."/>
            <person name="Zhao S."/>
            <person name="Grierson D."/>
            <person name="Xu C."/>
            <person name="Chen K."/>
        </authorList>
    </citation>
    <scope>NUCLEOTIDE SEQUENCE [LARGE SCALE GENOMIC DNA]</scope>
    <source>
        <strain evidence="3">01-14</strain>
        <tissue evidence="3">Leaf</tissue>
    </source>
</reference>
<feature type="domain" description="KIB1-4 beta-propeller" evidence="2">
    <location>
        <begin position="39"/>
        <end position="157"/>
    </location>
</feature>
<feature type="compositionally biased region" description="Acidic residues" evidence="1">
    <location>
        <begin position="252"/>
        <end position="262"/>
    </location>
</feature>
<organism evidence="3 4">
    <name type="scientific">Citrus x changshan-huyou</name>
    <dbReference type="NCBI Taxonomy" id="2935761"/>
    <lineage>
        <taxon>Eukaryota</taxon>
        <taxon>Viridiplantae</taxon>
        <taxon>Streptophyta</taxon>
        <taxon>Embryophyta</taxon>
        <taxon>Tracheophyta</taxon>
        <taxon>Spermatophyta</taxon>
        <taxon>Magnoliopsida</taxon>
        <taxon>eudicotyledons</taxon>
        <taxon>Gunneridae</taxon>
        <taxon>Pentapetalae</taxon>
        <taxon>rosids</taxon>
        <taxon>malvids</taxon>
        <taxon>Sapindales</taxon>
        <taxon>Rutaceae</taxon>
        <taxon>Aurantioideae</taxon>
        <taxon>Citrus</taxon>
    </lineage>
</organism>
<comment type="caution">
    <text evidence="3">The sequence shown here is derived from an EMBL/GenBank/DDBJ whole genome shotgun (WGS) entry which is preliminary data.</text>
</comment>
<dbReference type="PANTHER" id="PTHR33110">
    <property type="entry name" value="F-BOX/KELCH-REPEAT PROTEIN-RELATED"/>
    <property type="match status" value="1"/>
</dbReference>
<evidence type="ECO:0000256" key="1">
    <source>
        <dbReference type="SAM" id="MobiDB-lite"/>
    </source>
</evidence>
<dbReference type="AlphaFoldDB" id="A0AAP0QU42"/>
<keyword evidence="4" id="KW-1185">Reference proteome</keyword>
<evidence type="ECO:0000313" key="4">
    <source>
        <dbReference type="Proteomes" id="UP001428341"/>
    </source>
</evidence>